<dbReference type="Gene3D" id="6.10.250.690">
    <property type="match status" value="1"/>
</dbReference>
<evidence type="ECO:0000313" key="8">
    <source>
        <dbReference type="EMBL" id="QIB66263.1"/>
    </source>
</evidence>
<dbReference type="Proteomes" id="UP000477680">
    <property type="component" value="Chromosome"/>
</dbReference>
<evidence type="ECO:0000256" key="3">
    <source>
        <dbReference type="ARBA" id="ARBA00023125"/>
    </source>
</evidence>
<dbReference type="Gene3D" id="3.40.50.2300">
    <property type="match status" value="1"/>
</dbReference>
<keyword evidence="2" id="KW-0902">Two-component regulatory system</keyword>
<feature type="modified residue" description="4-aspartylphosphate" evidence="4">
    <location>
        <position position="54"/>
    </location>
</feature>
<keyword evidence="1 4" id="KW-0597">Phosphoprotein</keyword>
<dbReference type="SMART" id="SM00448">
    <property type="entry name" value="REC"/>
    <property type="match status" value="1"/>
</dbReference>
<dbReference type="SUPFAM" id="SSF52172">
    <property type="entry name" value="CheY-like"/>
    <property type="match status" value="1"/>
</dbReference>
<dbReference type="InterPro" id="IPR011006">
    <property type="entry name" value="CheY-like_superfamily"/>
</dbReference>
<gene>
    <name evidence="8" type="ORF">G3T16_13455</name>
</gene>
<dbReference type="EMBL" id="CP048711">
    <property type="protein sequence ID" value="QIB66263.1"/>
    <property type="molecule type" value="Genomic_DNA"/>
</dbReference>
<dbReference type="CDD" id="cd17574">
    <property type="entry name" value="REC_OmpR"/>
    <property type="match status" value="1"/>
</dbReference>
<dbReference type="GO" id="GO:0005829">
    <property type="term" value="C:cytosol"/>
    <property type="evidence" value="ECO:0007669"/>
    <property type="project" value="TreeGrafter"/>
</dbReference>
<evidence type="ECO:0000256" key="1">
    <source>
        <dbReference type="ARBA" id="ARBA00022553"/>
    </source>
</evidence>
<dbReference type="Gene3D" id="1.10.10.10">
    <property type="entry name" value="Winged helix-like DNA-binding domain superfamily/Winged helix DNA-binding domain"/>
    <property type="match status" value="1"/>
</dbReference>
<dbReference type="PROSITE" id="PS50110">
    <property type="entry name" value="RESPONSE_REGULATORY"/>
    <property type="match status" value="1"/>
</dbReference>
<evidence type="ECO:0000256" key="2">
    <source>
        <dbReference type="ARBA" id="ARBA00023012"/>
    </source>
</evidence>
<protein>
    <submittedName>
        <fullName evidence="8">Response regulator transcription factor</fullName>
    </submittedName>
</protein>
<dbReference type="Pfam" id="PF00486">
    <property type="entry name" value="Trans_reg_C"/>
    <property type="match status" value="1"/>
</dbReference>
<dbReference type="KEGG" id="kim:G3T16_13455"/>
<feature type="domain" description="OmpR/PhoB-type" evidence="7">
    <location>
        <begin position="127"/>
        <end position="227"/>
    </location>
</feature>
<dbReference type="GO" id="GO:0032993">
    <property type="term" value="C:protein-DNA complex"/>
    <property type="evidence" value="ECO:0007669"/>
    <property type="project" value="TreeGrafter"/>
</dbReference>
<dbReference type="InterPro" id="IPR039420">
    <property type="entry name" value="WalR-like"/>
</dbReference>
<accession>A0A6C0U346</accession>
<dbReference type="RefSeq" id="WP_163495698.1">
    <property type="nucleotide sequence ID" value="NZ_CP048711.1"/>
</dbReference>
<dbReference type="GO" id="GO:0000156">
    <property type="term" value="F:phosphorelay response regulator activity"/>
    <property type="evidence" value="ECO:0007669"/>
    <property type="project" value="TreeGrafter"/>
</dbReference>
<organism evidence="8 9">
    <name type="scientific">Kineobactrum salinum</name>
    <dbReference type="NCBI Taxonomy" id="2708301"/>
    <lineage>
        <taxon>Bacteria</taxon>
        <taxon>Pseudomonadati</taxon>
        <taxon>Pseudomonadota</taxon>
        <taxon>Gammaproteobacteria</taxon>
        <taxon>Cellvibrionales</taxon>
        <taxon>Halieaceae</taxon>
        <taxon>Kineobactrum</taxon>
    </lineage>
</organism>
<name>A0A6C0U346_9GAMM</name>
<dbReference type="AlphaFoldDB" id="A0A6C0U346"/>
<dbReference type="SMART" id="SM00862">
    <property type="entry name" value="Trans_reg_C"/>
    <property type="match status" value="1"/>
</dbReference>
<keyword evidence="3 5" id="KW-0238">DNA-binding</keyword>
<dbReference type="InterPro" id="IPR001867">
    <property type="entry name" value="OmpR/PhoB-type_DNA-bd"/>
</dbReference>
<evidence type="ECO:0000259" key="6">
    <source>
        <dbReference type="PROSITE" id="PS50110"/>
    </source>
</evidence>
<feature type="DNA-binding region" description="OmpR/PhoB-type" evidence="5">
    <location>
        <begin position="127"/>
        <end position="227"/>
    </location>
</feature>
<dbReference type="PROSITE" id="PS51755">
    <property type="entry name" value="OMPR_PHOB"/>
    <property type="match status" value="1"/>
</dbReference>
<dbReference type="PANTHER" id="PTHR48111:SF40">
    <property type="entry name" value="PHOSPHATE REGULON TRANSCRIPTIONAL REGULATORY PROTEIN PHOB"/>
    <property type="match status" value="1"/>
</dbReference>
<evidence type="ECO:0000256" key="5">
    <source>
        <dbReference type="PROSITE-ProRule" id="PRU01091"/>
    </source>
</evidence>
<sequence>MNGWIIGVIEDDKVQAALLDAMLARAQFTPLVYSSCQEFRRRNGLSVVDMLLLDWNLPQENGLDLLKELRAGDQPALPVILVTANQLEAQIVEGLNAGSDDYIVKPVRAAELVARIESVMRRYHSPHPAHEVHDPFTFITAQRRLLLHDKLLKTTPREFDLMLFLFRRPGKVIARDALLAEVWRKSASVSTRSIDTYISRLRRNFGLDGRNGWQLEGVYQRGYCLVRTHSDEE</sequence>
<evidence type="ECO:0000313" key="9">
    <source>
        <dbReference type="Proteomes" id="UP000477680"/>
    </source>
</evidence>
<dbReference type="PANTHER" id="PTHR48111">
    <property type="entry name" value="REGULATOR OF RPOS"/>
    <property type="match status" value="1"/>
</dbReference>
<reference evidence="8 9" key="1">
    <citation type="submission" date="2020-02" db="EMBL/GenBank/DDBJ databases">
        <title>Genome sequencing for Kineobactrum sp. M2.</title>
        <authorList>
            <person name="Park S.-J."/>
        </authorList>
    </citation>
    <scope>NUCLEOTIDE SEQUENCE [LARGE SCALE GENOMIC DNA]</scope>
    <source>
        <strain evidence="8 9">M2</strain>
    </source>
</reference>
<dbReference type="GO" id="GO:0006355">
    <property type="term" value="P:regulation of DNA-templated transcription"/>
    <property type="evidence" value="ECO:0007669"/>
    <property type="project" value="InterPro"/>
</dbReference>
<evidence type="ECO:0000259" key="7">
    <source>
        <dbReference type="PROSITE" id="PS51755"/>
    </source>
</evidence>
<dbReference type="Pfam" id="PF00072">
    <property type="entry name" value="Response_reg"/>
    <property type="match status" value="1"/>
</dbReference>
<dbReference type="InterPro" id="IPR001789">
    <property type="entry name" value="Sig_transdc_resp-reg_receiver"/>
</dbReference>
<evidence type="ECO:0000256" key="4">
    <source>
        <dbReference type="PROSITE-ProRule" id="PRU00169"/>
    </source>
</evidence>
<proteinExistence type="predicted"/>
<dbReference type="GO" id="GO:0000976">
    <property type="term" value="F:transcription cis-regulatory region binding"/>
    <property type="evidence" value="ECO:0007669"/>
    <property type="project" value="TreeGrafter"/>
</dbReference>
<dbReference type="InterPro" id="IPR036388">
    <property type="entry name" value="WH-like_DNA-bd_sf"/>
</dbReference>
<feature type="domain" description="Response regulatory" evidence="6">
    <location>
        <begin position="5"/>
        <end position="120"/>
    </location>
</feature>
<dbReference type="CDD" id="cd00383">
    <property type="entry name" value="trans_reg_C"/>
    <property type="match status" value="1"/>
</dbReference>
<keyword evidence="9" id="KW-1185">Reference proteome</keyword>